<reference evidence="6 7" key="1">
    <citation type="submission" date="2022-03" db="EMBL/GenBank/DDBJ databases">
        <title>Mucilaginibacter sp. isolated from the gut of Protaetia brevitarsis seulensis larvae.</title>
        <authorList>
            <person name="Won M."/>
            <person name="Kim S.-J."/>
            <person name="Kwon S.-W."/>
        </authorList>
    </citation>
    <scope>NUCLEOTIDE SEQUENCE [LARGE SCALE GENOMIC DNA]</scope>
    <source>
        <strain evidence="6 7">CFWR-12</strain>
    </source>
</reference>
<proteinExistence type="inferred from homology"/>
<keyword evidence="1" id="KW-0479">Metal-binding</keyword>
<evidence type="ECO:0000259" key="5">
    <source>
        <dbReference type="Pfam" id="PF00149"/>
    </source>
</evidence>
<evidence type="ECO:0000256" key="2">
    <source>
        <dbReference type="ARBA" id="ARBA00022801"/>
    </source>
</evidence>
<evidence type="ECO:0000256" key="1">
    <source>
        <dbReference type="ARBA" id="ARBA00022723"/>
    </source>
</evidence>
<dbReference type="InterPro" id="IPR004843">
    <property type="entry name" value="Calcineurin-like_PHP"/>
</dbReference>
<accession>A0ABY4C2D9</accession>
<evidence type="ECO:0000256" key="3">
    <source>
        <dbReference type="ARBA" id="ARBA00023004"/>
    </source>
</evidence>
<dbReference type="InterPro" id="IPR029052">
    <property type="entry name" value="Metallo-depent_PP-like"/>
</dbReference>
<dbReference type="Proteomes" id="UP000832097">
    <property type="component" value="Chromosome"/>
</dbReference>
<organism evidence="6 7">
    <name type="scientific">Agromyces larvae</name>
    <dbReference type="NCBI Taxonomy" id="2929802"/>
    <lineage>
        <taxon>Bacteria</taxon>
        <taxon>Bacillati</taxon>
        <taxon>Actinomycetota</taxon>
        <taxon>Actinomycetes</taxon>
        <taxon>Micrococcales</taxon>
        <taxon>Microbacteriaceae</taxon>
        <taxon>Agromyces</taxon>
    </lineage>
</organism>
<sequence>MHAIDDQSDHSDRPRLGRYPAARHVLAHLSDTHLLAGGALLGGRVDTVALLDRAVAQLARLGTSIDAIVVTGDVADLGEPDAYRRARAAIAPLVAATGAELVWVMGNHDERASFRAELLDEPPGDAPVHRSVTVDGLRIIALDVSVPGYHHGSVDDAALHWLATELAAPAERGTVLALHHAPIATPLAVMDVLELRGQDTLADVLAGTDVRLILGGHLHYPTNGEFAGIPVSVAGALAYTMDLSAPPRELVGVDGGQSCSVVHLFDDAAVTSVVPVGAHPVVTSFGAEFLAELEALDEAGRLERFGRKAGA</sequence>
<dbReference type="SUPFAM" id="SSF56300">
    <property type="entry name" value="Metallo-dependent phosphatases"/>
    <property type="match status" value="1"/>
</dbReference>
<dbReference type="Pfam" id="PF00149">
    <property type="entry name" value="Metallophos"/>
    <property type="match status" value="1"/>
</dbReference>
<evidence type="ECO:0000313" key="7">
    <source>
        <dbReference type="Proteomes" id="UP000832097"/>
    </source>
</evidence>
<evidence type="ECO:0000313" key="6">
    <source>
        <dbReference type="EMBL" id="UOE45354.1"/>
    </source>
</evidence>
<dbReference type="PANTHER" id="PTHR42988:SF2">
    <property type="entry name" value="CYCLIC NUCLEOTIDE PHOSPHODIESTERASE CBUA0032-RELATED"/>
    <property type="match status" value="1"/>
</dbReference>
<dbReference type="EMBL" id="CP094528">
    <property type="protein sequence ID" value="UOE45354.1"/>
    <property type="molecule type" value="Genomic_DNA"/>
</dbReference>
<feature type="domain" description="Calcineurin-like phosphoesterase" evidence="5">
    <location>
        <begin position="26"/>
        <end position="221"/>
    </location>
</feature>
<gene>
    <name evidence="6" type="ORF">MTO99_06225</name>
</gene>
<dbReference type="Gene3D" id="3.60.21.10">
    <property type="match status" value="1"/>
</dbReference>
<evidence type="ECO:0000256" key="4">
    <source>
        <dbReference type="ARBA" id="ARBA00025742"/>
    </source>
</evidence>
<name>A0ABY4C2D9_9MICO</name>
<protein>
    <submittedName>
        <fullName evidence="6">Metallophosphoesterase</fullName>
    </submittedName>
</protein>
<keyword evidence="2" id="KW-0378">Hydrolase</keyword>
<dbReference type="InterPro" id="IPR050884">
    <property type="entry name" value="CNP_phosphodiesterase-III"/>
</dbReference>
<dbReference type="PANTHER" id="PTHR42988">
    <property type="entry name" value="PHOSPHOHYDROLASE"/>
    <property type="match status" value="1"/>
</dbReference>
<keyword evidence="3" id="KW-0408">Iron</keyword>
<dbReference type="RefSeq" id="WP_243557878.1">
    <property type="nucleotide sequence ID" value="NZ_CP094528.1"/>
</dbReference>
<keyword evidence="7" id="KW-1185">Reference proteome</keyword>
<comment type="similarity">
    <text evidence="4">Belongs to the cyclic nucleotide phosphodiesterase class-III family.</text>
</comment>